<reference evidence="1 2" key="1">
    <citation type="submission" date="2018-10" db="EMBL/GenBank/DDBJ databases">
        <title>Isolation from cow dung.</title>
        <authorList>
            <person name="Ling L."/>
        </authorList>
    </citation>
    <scope>NUCLEOTIDE SEQUENCE [LARGE SCALE GENOMIC DNA]</scope>
    <source>
        <strain evidence="1 2">NEAU-LL90</strain>
    </source>
</reference>
<proteinExistence type="predicted"/>
<accession>A0A3M2L4J1</accession>
<keyword evidence="2" id="KW-1185">Reference proteome</keyword>
<dbReference type="RefSeq" id="WP_122187972.1">
    <property type="nucleotide sequence ID" value="NZ_RFFH01000004.1"/>
</dbReference>
<evidence type="ECO:0000313" key="2">
    <source>
        <dbReference type="Proteomes" id="UP000279275"/>
    </source>
</evidence>
<comment type="caution">
    <text evidence="1">The sequence shown here is derived from an EMBL/GenBank/DDBJ whole genome shotgun (WGS) entry which is preliminary data.</text>
</comment>
<sequence>MIATQWEALTAPIAGLAAAEQLTADFDRVLVSGLARLDDRQAAACTALAAAVAGSPLAAAVADAAEQVRAGTVGPEHLTALAAARAAVSGAVHDALLEQCDSALGRKRATAAPVPAAGPVPAAAVATRAWLTELAITGWQGVGDDLLAAADRTVESLLDEPSLRRSAVLVDGFAAELAACVPVSAQPWVPVRRWADLWSRAVLSTWRATESDGHGPAEPVSGRLLVLGTDIHEHGTAVQIQVHAILEQAGRPPRRVRIGVGAPKVATISGPAVWQLLGEHPRLLAALAEHRTLELTDMPAFPTGDLLWQDERATAGEPADPFTTATVALPQAVAPAAAPLDRDPVYIAEPILLEGHQVSDGVARLGEHSIPLELDRLPAAGPLTPAAVNTAKAVLGLLRWDGGHWSIRPLAVRRTTKGEVVTLHNGDWALGPVDPKAAKAQAKTGDPVAVLRERAGRLLRK</sequence>
<name>A0A3M2L4J1_9NOCA</name>
<dbReference type="EMBL" id="RFFH01000004">
    <property type="protein sequence ID" value="RMI32589.1"/>
    <property type="molecule type" value="Genomic_DNA"/>
</dbReference>
<dbReference type="AlphaFoldDB" id="A0A3M2L4J1"/>
<protein>
    <submittedName>
        <fullName evidence="1">Uncharacterized protein</fullName>
    </submittedName>
</protein>
<evidence type="ECO:0000313" key="1">
    <source>
        <dbReference type="EMBL" id="RMI32589.1"/>
    </source>
</evidence>
<organism evidence="1 2">
    <name type="scientific">Nocardia stercoris</name>
    <dbReference type="NCBI Taxonomy" id="2483361"/>
    <lineage>
        <taxon>Bacteria</taxon>
        <taxon>Bacillati</taxon>
        <taxon>Actinomycetota</taxon>
        <taxon>Actinomycetes</taxon>
        <taxon>Mycobacteriales</taxon>
        <taxon>Nocardiaceae</taxon>
        <taxon>Nocardia</taxon>
    </lineage>
</organism>
<dbReference type="OrthoDB" id="501927at2"/>
<dbReference type="Proteomes" id="UP000279275">
    <property type="component" value="Unassembled WGS sequence"/>
</dbReference>
<gene>
    <name evidence="1" type="ORF">EBN03_11450</name>
</gene>